<dbReference type="InterPro" id="IPR012867">
    <property type="entry name" value="DUF1648"/>
</dbReference>
<evidence type="ECO:0000313" key="4">
    <source>
        <dbReference type="Proteomes" id="UP000249393"/>
    </source>
</evidence>
<keyword evidence="1" id="KW-0472">Membrane</keyword>
<keyword evidence="1" id="KW-1133">Transmembrane helix</keyword>
<dbReference type="AlphaFoldDB" id="A0A2W5V3T9"/>
<proteinExistence type="predicted"/>
<feature type="transmembrane region" description="Helical" evidence="1">
    <location>
        <begin position="55"/>
        <end position="74"/>
    </location>
</feature>
<feature type="domain" description="DUF1648" evidence="2">
    <location>
        <begin position="17"/>
        <end position="65"/>
    </location>
</feature>
<reference evidence="3 4" key="1">
    <citation type="submission" date="2017-08" db="EMBL/GenBank/DDBJ databases">
        <title>Infants hospitalized years apart are colonized by the same room-sourced microbial strains.</title>
        <authorList>
            <person name="Brooks B."/>
            <person name="Olm M.R."/>
            <person name="Firek B.A."/>
            <person name="Baker R."/>
            <person name="Thomas B.C."/>
            <person name="Morowitz M.J."/>
            <person name="Banfield J.F."/>
        </authorList>
    </citation>
    <scope>NUCLEOTIDE SEQUENCE [LARGE SCALE GENOMIC DNA]</scope>
    <source>
        <strain evidence="3">S2_003_000_R2_4</strain>
    </source>
</reference>
<name>A0A2W5V3T9_9CAUL</name>
<evidence type="ECO:0000256" key="1">
    <source>
        <dbReference type="SAM" id="Phobius"/>
    </source>
</evidence>
<protein>
    <recommendedName>
        <fullName evidence="2">DUF1648 domain-containing protein</fullName>
    </recommendedName>
</protein>
<dbReference type="Pfam" id="PF07853">
    <property type="entry name" value="DUF1648"/>
    <property type="match status" value="1"/>
</dbReference>
<dbReference type="RefSeq" id="WP_304278768.1">
    <property type="nucleotide sequence ID" value="NZ_QFQZ01000041.1"/>
</dbReference>
<evidence type="ECO:0000259" key="2">
    <source>
        <dbReference type="Pfam" id="PF07853"/>
    </source>
</evidence>
<accession>A0A2W5V3T9</accession>
<sequence>METTLRVLGDGLSIAALAIIAATAQGAWKRIPQSVKTVPMQWGLNGKPTWRAPKALGLLFIPVIATAILLSFTLTQATFTTDPTQAMMIFLIRATTAALLALAHLFHLRFVIKTLQDEGQL</sequence>
<organism evidence="3 4">
    <name type="scientific">Caulobacter segnis</name>
    <dbReference type="NCBI Taxonomy" id="88688"/>
    <lineage>
        <taxon>Bacteria</taxon>
        <taxon>Pseudomonadati</taxon>
        <taxon>Pseudomonadota</taxon>
        <taxon>Alphaproteobacteria</taxon>
        <taxon>Caulobacterales</taxon>
        <taxon>Caulobacteraceae</taxon>
        <taxon>Caulobacter</taxon>
    </lineage>
</organism>
<feature type="transmembrane region" description="Helical" evidence="1">
    <location>
        <begin position="86"/>
        <end position="106"/>
    </location>
</feature>
<dbReference type="Proteomes" id="UP000249393">
    <property type="component" value="Unassembled WGS sequence"/>
</dbReference>
<dbReference type="EMBL" id="QFQZ01000041">
    <property type="protein sequence ID" value="PZR33437.1"/>
    <property type="molecule type" value="Genomic_DNA"/>
</dbReference>
<keyword evidence="1" id="KW-0812">Transmembrane</keyword>
<evidence type="ECO:0000313" key="3">
    <source>
        <dbReference type="EMBL" id="PZR33437.1"/>
    </source>
</evidence>
<gene>
    <name evidence="3" type="ORF">DI526_13350</name>
</gene>
<comment type="caution">
    <text evidence="3">The sequence shown here is derived from an EMBL/GenBank/DDBJ whole genome shotgun (WGS) entry which is preliminary data.</text>
</comment>